<dbReference type="Gene3D" id="3.90.960.10">
    <property type="entry name" value="YbaK/aminoacyl-tRNA synthetase-associated domain"/>
    <property type="match status" value="1"/>
</dbReference>
<dbReference type="CDD" id="cd04332">
    <property type="entry name" value="YbaK_like"/>
    <property type="match status" value="1"/>
</dbReference>
<dbReference type="InterPro" id="IPR002782">
    <property type="entry name" value="Mut7-C_RNAse_dom"/>
</dbReference>
<dbReference type="GO" id="GO:0008408">
    <property type="term" value="F:3'-5' exonuclease activity"/>
    <property type="evidence" value="ECO:0007669"/>
    <property type="project" value="InterPro"/>
</dbReference>
<dbReference type="SMART" id="SM00474">
    <property type="entry name" value="35EXOc"/>
    <property type="match status" value="1"/>
</dbReference>
<reference evidence="2 3" key="1">
    <citation type="journal article" date="2020" name="J. Phycol.">
        <title>Comparative genome analysis reveals Cyanidiococcus gen. nov., a new extremophilic red algal genus sister to Cyanidioschyzon (Cyanidioschyzonaceae, Rhodophyta).</title>
        <authorList>
            <person name="Liu S.-L."/>
            <person name="Chiang Y.-R."/>
            <person name="Yoon H.S."/>
            <person name="Fu H.-Y."/>
        </authorList>
    </citation>
    <scope>NUCLEOTIDE SEQUENCE [LARGE SCALE GENOMIC DNA]</scope>
    <source>
        <strain evidence="2 3">THAL066</strain>
    </source>
</reference>
<feature type="domain" description="3'-5' exonuclease" evidence="1">
    <location>
        <begin position="210"/>
        <end position="426"/>
    </location>
</feature>
<dbReference type="InterPro" id="IPR007214">
    <property type="entry name" value="YbaK/aa-tRNA-synth-assoc-dom"/>
</dbReference>
<dbReference type="Proteomes" id="UP000530660">
    <property type="component" value="Unassembled WGS sequence"/>
</dbReference>
<organism evidence="2 3">
    <name type="scientific">Cyanidiococcus yangmingshanensis</name>
    <dbReference type="NCBI Taxonomy" id="2690220"/>
    <lineage>
        <taxon>Eukaryota</taxon>
        <taxon>Rhodophyta</taxon>
        <taxon>Bangiophyceae</taxon>
        <taxon>Cyanidiales</taxon>
        <taxon>Cyanidiaceae</taxon>
        <taxon>Cyanidiococcus</taxon>
    </lineage>
</organism>
<protein>
    <recommendedName>
        <fullName evidence="1">3'-5' exonuclease domain-containing protein</fullName>
    </recommendedName>
</protein>
<dbReference type="InterPro" id="IPR036397">
    <property type="entry name" value="RNaseH_sf"/>
</dbReference>
<dbReference type="InterPro" id="IPR002562">
    <property type="entry name" value="3'-5'_exonuclease_dom"/>
</dbReference>
<name>A0A7J7IEX0_9RHOD</name>
<dbReference type="GO" id="GO:0003676">
    <property type="term" value="F:nucleic acid binding"/>
    <property type="evidence" value="ECO:0007669"/>
    <property type="project" value="InterPro"/>
</dbReference>
<dbReference type="Pfam" id="PF01612">
    <property type="entry name" value="DNA_pol_A_exo1"/>
    <property type="match status" value="1"/>
</dbReference>
<dbReference type="PANTHER" id="PTHR47765">
    <property type="entry name" value="3'-5' EXONUCLEASE DOMAIN-CONTAINING PROTEIN"/>
    <property type="match status" value="1"/>
</dbReference>
<comment type="caution">
    <text evidence="2">The sequence shown here is derived from an EMBL/GenBank/DDBJ whole genome shotgun (WGS) entry which is preliminary data.</text>
</comment>
<dbReference type="InterPro" id="IPR052408">
    <property type="entry name" value="Exonuclease_MUT-7-like"/>
</dbReference>
<dbReference type="EMBL" id="VWRR01000015">
    <property type="protein sequence ID" value="KAF6001219.1"/>
    <property type="molecule type" value="Genomic_DNA"/>
</dbReference>
<dbReference type="Pfam" id="PF01927">
    <property type="entry name" value="Mut7-C"/>
    <property type="match status" value="1"/>
</dbReference>
<accession>A0A7J7IEX0</accession>
<dbReference type="SUPFAM" id="SSF53098">
    <property type="entry name" value="Ribonuclease H-like"/>
    <property type="match status" value="1"/>
</dbReference>
<keyword evidence="3" id="KW-1185">Reference proteome</keyword>
<dbReference type="GO" id="GO:0002161">
    <property type="term" value="F:aminoacyl-tRNA deacylase activity"/>
    <property type="evidence" value="ECO:0007669"/>
    <property type="project" value="InterPro"/>
</dbReference>
<evidence type="ECO:0000259" key="1">
    <source>
        <dbReference type="SMART" id="SM00474"/>
    </source>
</evidence>
<gene>
    <name evidence="2" type="ORF">F1559_001187</name>
</gene>
<proteinExistence type="predicted"/>
<dbReference type="InterPro" id="IPR012337">
    <property type="entry name" value="RNaseH-like_sf"/>
</dbReference>
<dbReference type="SUPFAM" id="SSF55826">
    <property type="entry name" value="YbaK/ProRS associated domain"/>
    <property type="match status" value="1"/>
</dbReference>
<dbReference type="PANTHER" id="PTHR47765:SF2">
    <property type="entry name" value="EXONUCLEASE MUT-7 HOMOLOG"/>
    <property type="match status" value="1"/>
</dbReference>
<evidence type="ECO:0000313" key="3">
    <source>
        <dbReference type="Proteomes" id="UP000530660"/>
    </source>
</evidence>
<dbReference type="OrthoDB" id="10261556at2759"/>
<evidence type="ECO:0000313" key="2">
    <source>
        <dbReference type="EMBL" id="KAF6001219.1"/>
    </source>
</evidence>
<sequence>MQQQYQLTANALMDWRLRLAPVDEVAQAYRFADPRVLVKIARRWRISTLDVSAVEAAMMLFHACLERKRWRAAVEWLNELSRLALATDSLLAKKRAILLEVLIKQQQWSLAAQCAQDWKDAEHLEELRWLEAQEVLRTPMTRGSKTATGSLVPFQVSERTYTAPECALDLDSIEPSLGEATLGDSEKGHGISSPTLAMLRLPANVRVHWVATVTAASHLEQFVRAILASETATLSRPRNVNESRCVGLDVEWKPVRTAGLEPRCALLQVAFLKDVFLVDLLRLDLDRLFASQLNEALQLLFRSPDILKVGFGFSADLARLRRSYRYLSCLDVIVSLRDLDRINWEDSGGFCATLATRVGRTNVRRRGRLTVGLAQLVEALLGRWINKCPRCSNWEARPLSPVQIEYAALDAWVLLMLLERMPAAAGRRVGATRRPLHDTNLGTPSSEMTLSMMDHDMSAVVHMAALERVCKALSAHDRWRGRPVYRFNNVLYAGPFCPLVRPTASAATPDLRRVDDAAFALGVADHRIGKCIALVAAEQRPLLVVMAGQRRAPLRRIARMMDLPCSALRFATPLELVTIFGFAPGSVSPLGLLNEYSDGERVGHAPMLTFMDDALRAEETTEPWCQSRNGLVFVSAGSPESMMAISAVDLQYYRRALWLSVLPKTNAFIKRTWDLAGAAARSAQAPWGTRWMRSYFEDCRQGRFVVDSTMGGLVRRLRALGMDVLHTPEKNVELLFGLAWMPEDGAQTLSASKPRVILTRDAEILSRATRYGVPCYYVAAMQTGQQAQEVLETFQLFPDSQNFLARCVQCNCARFEQRTRDEVRPYLPARTVESFQTFYECAQCHQLYWKGAHFERATQQLAEMVHRLRLRSHESRVP</sequence>
<dbReference type="Pfam" id="PF04073">
    <property type="entry name" value="tRNA_edit"/>
    <property type="match status" value="1"/>
</dbReference>
<dbReference type="AlphaFoldDB" id="A0A7J7IEX0"/>
<dbReference type="InterPro" id="IPR036754">
    <property type="entry name" value="YbaK/aa-tRNA-synt-asso_dom_sf"/>
</dbReference>
<dbReference type="Gene3D" id="3.30.420.10">
    <property type="entry name" value="Ribonuclease H-like superfamily/Ribonuclease H"/>
    <property type="match status" value="1"/>
</dbReference>